<organism evidence="2 3">
    <name type="scientific">Pocillopora damicornis</name>
    <name type="common">Cauliflower coral</name>
    <name type="synonym">Millepora damicornis</name>
    <dbReference type="NCBI Taxonomy" id="46731"/>
    <lineage>
        <taxon>Eukaryota</taxon>
        <taxon>Metazoa</taxon>
        <taxon>Cnidaria</taxon>
        <taxon>Anthozoa</taxon>
        <taxon>Hexacorallia</taxon>
        <taxon>Scleractinia</taxon>
        <taxon>Astrocoeniina</taxon>
        <taxon>Pocilloporidae</taxon>
        <taxon>Pocillopora</taxon>
    </lineage>
</organism>
<gene>
    <name evidence="2" type="ORF">pdam_00019322</name>
</gene>
<accession>A0A3M6U1N1</accession>
<evidence type="ECO:0000313" key="3">
    <source>
        <dbReference type="Proteomes" id="UP000275408"/>
    </source>
</evidence>
<name>A0A3M6U1N1_POCDA</name>
<evidence type="ECO:0000313" key="2">
    <source>
        <dbReference type="EMBL" id="RMX47408.1"/>
    </source>
</evidence>
<evidence type="ECO:0000256" key="1">
    <source>
        <dbReference type="SAM" id="MobiDB-lite"/>
    </source>
</evidence>
<dbReference type="OrthoDB" id="5968156at2759"/>
<feature type="region of interest" description="Disordered" evidence="1">
    <location>
        <begin position="22"/>
        <end position="60"/>
    </location>
</feature>
<comment type="caution">
    <text evidence="2">The sequence shown here is derived from an EMBL/GenBank/DDBJ whole genome shotgun (WGS) entry which is preliminary data.</text>
</comment>
<dbReference type="AlphaFoldDB" id="A0A3M6U1N1"/>
<feature type="compositionally biased region" description="Polar residues" evidence="1">
    <location>
        <begin position="29"/>
        <end position="40"/>
    </location>
</feature>
<dbReference type="EMBL" id="RCHS01002420">
    <property type="protein sequence ID" value="RMX47408.1"/>
    <property type="molecule type" value="Genomic_DNA"/>
</dbReference>
<dbReference type="Proteomes" id="UP000275408">
    <property type="component" value="Unassembled WGS sequence"/>
</dbReference>
<protein>
    <submittedName>
        <fullName evidence="2">Uncharacterized protein</fullName>
    </submittedName>
</protein>
<keyword evidence="3" id="KW-1185">Reference proteome</keyword>
<reference evidence="2 3" key="1">
    <citation type="journal article" date="2018" name="Sci. Rep.">
        <title>Comparative analysis of the Pocillopora damicornis genome highlights role of immune system in coral evolution.</title>
        <authorList>
            <person name="Cunning R."/>
            <person name="Bay R.A."/>
            <person name="Gillette P."/>
            <person name="Baker A.C."/>
            <person name="Traylor-Knowles N."/>
        </authorList>
    </citation>
    <scope>NUCLEOTIDE SEQUENCE [LARGE SCALE GENOMIC DNA]</scope>
    <source>
        <strain evidence="2">RSMAS</strain>
        <tissue evidence="2">Whole animal</tissue>
    </source>
</reference>
<sequence>MLSMNGTEIPITRLTTKQYGRKIERTEGCDTTDNSLTSGDNPDLLGLPVQSTSSPSEGRRPKGIKYWLKDPHVFVNDGLVKLTSRSLISPHGITAESNIYVKREKVAACEILFRSDKEL</sequence>
<proteinExistence type="predicted"/>